<gene>
    <name evidence="1" type="ORF">GNF77_17035</name>
</gene>
<dbReference type="Pfam" id="PF13419">
    <property type="entry name" value="HAD_2"/>
    <property type="match status" value="1"/>
</dbReference>
<comment type="caution">
    <text evidence="1">The sequence shown here is derived from an EMBL/GenBank/DDBJ whole genome shotgun (WGS) entry which is preliminary data.</text>
</comment>
<feature type="non-terminal residue" evidence="1">
    <location>
        <position position="140"/>
    </location>
</feature>
<dbReference type="Proteomes" id="UP001292368">
    <property type="component" value="Unassembled WGS sequence"/>
</dbReference>
<dbReference type="Gene3D" id="1.10.150.240">
    <property type="entry name" value="Putative phosphatase, domain 2"/>
    <property type="match status" value="1"/>
</dbReference>
<keyword evidence="1" id="KW-0378">Hydrolase</keyword>
<dbReference type="AlphaFoldDB" id="A0AAW9IUP3"/>
<protein>
    <submittedName>
        <fullName evidence="1">HAD hydrolase-like protein</fullName>
    </submittedName>
</protein>
<dbReference type="Gene3D" id="3.40.50.1000">
    <property type="entry name" value="HAD superfamily/HAD-like"/>
    <property type="match status" value="1"/>
</dbReference>
<dbReference type="GO" id="GO:0008967">
    <property type="term" value="F:phosphoglycolate phosphatase activity"/>
    <property type="evidence" value="ECO:0007669"/>
    <property type="project" value="TreeGrafter"/>
</dbReference>
<reference evidence="1" key="1">
    <citation type="submission" date="2019-11" db="EMBL/GenBank/DDBJ databases">
        <title>Characterization of Clostridium perfringens isolates from swine manure treated agricultural soils.</title>
        <authorList>
            <person name="Wushke S.T."/>
        </authorList>
    </citation>
    <scope>NUCLEOTIDE SEQUENCE</scope>
    <source>
        <strain evidence="1">V2</strain>
    </source>
</reference>
<dbReference type="PANTHER" id="PTHR43434">
    <property type="entry name" value="PHOSPHOGLYCOLATE PHOSPHATASE"/>
    <property type="match status" value="1"/>
</dbReference>
<accession>A0AAW9IUP3</accession>
<dbReference type="InterPro" id="IPR041492">
    <property type="entry name" value="HAD_2"/>
</dbReference>
<organism evidence="1 2">
    <name type="scientific">Clostridium perfringens</name>
    <dbReference type="NCBI Taxonomy" id="1502"/>
    <lineage>
        <taxon>Bacteria</taxon>
        <taxon>Bacillati</taxon>
        <taxon>Bacillota</taxon>
        <taxon>Clostridia</taxon>
        <taxon>Eubacteriales</taxon>
        <taxon>Clostridiaceae</taxon>
        <taxon>Clostridium</taxon>
    </lineage>
</organism>
<proteinExistence type="predicted"/>
<dbReference type="InterPro" id="IPR023198">
    <property type="entry name" value="PGP-like_dom2"/>
</dbReference>
<evidence type="ECO:0000313" key="1">
    <source>
        <dbReference type="EMBL" id="MDZ5010569.1"/>
    </source>
</evidence>
<dbReference type="InterPro" id="IPR023214">
    <property type="entry name" value="HAD_sf"/>
</dbReference>
<dbReference type="SUPFAM" id="SSF56784">
    <property type="entry name" value="HAD-like"/>
    <property type="match status" value="1"/>
</dbReference>
<dbReference type="PANTHER" id="PTHR43434:SF1">
    <property type="entry name" value="PHOSPHOGLYCOLATE PHOSPHATASE"/>
    <property type="match status" value="1"/>
</dbReference>
<dbReference type="InterPro" id="IPR050155">
    <property type="entry name" value="HAD-like_hydrolase_sf"/>
</dbReference>
<evidence type="ECO:0000313" key="2">
    <source>
        <dbReference type="Proteomes" id="UP001292368"/>
    </source>
</evidence>
<dbReference type="InterPro" id="IPR036412">
    <property type="entry name" value="HAD-like_sf"/>
</dbReference>
<dbReference type="RefSeq" id="WP_322382378.1">
    <property type="nucleotide sequence ID" value="NZ_WNVM01000527.1"/>
</dbReference>
<name>A0AAW9IUP3_CLOPF</name>
<sequence length="140" mass="16359">MNRQEIKAVIFDMDGVLVDSEPVYFEIERYLFSYFNVNVSKEQHQAFVGTSIEDMWEKIIKDNNLKENKEVIVDYHKNYVIKHMEMLSKLSLTKNVKELLEDLKRKGIKIGLASSSTKQLIDIILNKLNIRDFFQAIVSG</sequence>
<dbReference type="GO" id="GO:0005829">
    <property type="term" value="C:cytosol"/>
    <property type="evidence" value="ECO:0007669"/>
    <property type="project" value="TreeGrafter"/>
</dbReference>
<dbReference type="GO" id="GO:0006281">
    <property type="term" value="P:DNA repair"/>
    <property type="evidence" value="ECO:0007669"/>
    <property type="project" value="TreeGrafter"/>
</dbReference>
<dbReference type="EMBL" id="WNVM01000527">
    <property type="protein sequence ID" value="MDZ5010569.1"/>
    <property type="molecule type" value="Genomic_DNA"/>
</dbReference>